<dbReference type="InterPro" id="IPR013154">
    <property type="entry name" value="ADH-like_N"/>
</dbReference>
<evidence type="ECO:0000313" key="2">
    <source>
        <dbReference type="EMBL" id="GKX56770.1"/>
    </source>
</evidence>
<dbReference type="InterPro" id="IPR020843">
    <property type="entry name" value="ER"/>
</dbReference>
<dbReference type="Pfam" id="PF08240">
    <property type="entry name" value="ADH_N"/>
    <property type="match status" value="1"/>
</dbReference>
<dbReference type="GO" id="GO:0016491">
    <property type="term" value="F:oxidoreductase activity"/>
    <property type="evidence" value="ECO:0007669"/>
    <property type="project" value="InterPro"/>
</dbReference>
<dbReference type="AlphaFoldDB" id="A0AAV5N470"/>
<evidence type="ECO:0000259" key="1">
    <source>
        <dbReference type="SMART" id="SM00829"/>
    </source>
</evidence>
<dbReference type="SUPFAM" id="SSF50129">
    <property type="entry name" value="GroES-like"/>
    <property type="match status" value="1"/>
</dbReference>
<comment type="caution">
    <text evidence="2">The sequence shown here is derived from an EMBL/GenBank/DDBJ whole genome shotgun (WGS) entry which is preliminary data.</text>
</comment>
<dbReference type="SMART" id="SM00829">
    <property type="entry name" value="PKS_ER"/>
    <property type="match status" value="1"/>
</dbReference>
<dbReference type="InterPro" id="IPR052585">
    <property type="entry name" value="Lipid_raft_assoc_Zn_ADH"/>
</dbReference>
<dbReference type="InterPro" id="IPR036291">
    <property type="entry name" value="NAD(P)-bd_dom_sf"/>
</dbReference>
<accession>A0AAV5N470</accession>
<feature type="domain" description="Enoyl reductase (ER)" evidence="1">
    <location>
        <begin position="14"/>
        <end position="326"/>
    </location>
</feature>
<proteinExistence type="predicted"/>
<dbReference type="InterPro" id="IPR011032">
    <property type="entry name" value="GroES-like_sf"/>
</dbReference>
<gene>
    <name evidence="2" type="ORF">SOASR030_28820</name>
</gene>
<dbReference type="RefSeq" id="WP_027275356.1">
    <property type="nucleotide sequence ID" value="NZ_BRLH01000008.1"/>
</dbReference>
<keyword evidence="3" id="KW-1185">Reference proteome</keyword>
<organism evidence="2 3">
    <name type="scientific">Leminorella grimontii</name>
    <dbReference type="NCBI Taxonomy" id="82981"/>
    <lineage>
        <taxon>Bacteria</taxon>
        <taxon>Pseudomonadati</taxon>
        <taxon>Pseudomonadota</taxon>
        <taxon>Gammaproteobacteria</taxon>
        <taxon>Enterobacterales</taxon>
        <taxon>Budviciaceae</taxon>
        <taxon>Leminorella</taxon>
    </lineage>
</organism>
<dbReference type="Gene3D" id="3.40.50.720">
    <property type="entry name" value="NAD(P)-binding Rossmann-like Domain"/>
    <property type="match status" value="1"/>
</dbReference>
<dbReference type="Gene3D" id="3.90.180.10">
    <property type="entry name" value="Medium-chain alcohol dehydrogenases, catalytic domain"/>
    <property type="match status" value="1"/>
</dbReference>
<evidence type="ECO:0000313" key="3">
    <source>
        <dbReference type="Proteomes" id="UP001058124"/>
    </source>
</evidence>
<dbReference type="PANTHER" id="PTHR43482">
    <property type="entry name" value="PROTEIN AST1-RELATED"/>
    <property type="match status" value="1"/>
</dbReference>
<reference evidence="2" key="1">
    <citation type="submission" date="2022-06" db="EMBL/GenBank/DDBJ databases">
        <title>Draft genome sequences of Leminorella grimontii str. JCM5902.</title>
        <authorList>
            <person name="Wakabayashi Y."/>
            <person name="Kojima K."/>
        </authorList>
    </citation>
    <scope>NUCLEOTIDE SEQUENCE</scope>
    <source>
        <strain evidence="2">JCM 5902</strain>
    </source>
</reference>
<dbReference type="SUPFAM" id="SSF51735">
    <property type="entry name" value="NAD(P)-binding Rossmann-fold domains"/>
    <property type="match status" value="1"/>
</dbReference>
<dbReference type="CDD" id="cd08271">
    <property type="entry name" value="MDR5"/>
    <property type="match status" value="1"/>
</dbReference>
<dbReference type="EMBL" id="BRLH01000008">
    <property type="protein sequence ID" value="GKX56770.1"/>
    <property type="molecule type" value="Genomic_DNA"/>
</dbReference>
<protein>
    <submittedName>
        <fullName evidence="2">Alcohol dehydrogenase</fullName>
    </submittedName>
</protein>
<dbReference type="Proteomes" id="UP001058124">
    <property type="component" value="Unassembled WGS sequence"/>
</dbReference>
<dbReference type="PANTHER" id="PTHR43482:SF1">
    <property type="entry name" value="PROTEIN AST1-RELATED"/>
    <property type="match status" value="1"/>
</dbReference>
<name>A0AAV5N470_9GAMM</name>
<sequence length="330" mass="35617">MPKQTLSWCWSQPGEPDSLSLSHTELPELGGDDIVVANRVIGLNPVDWKFIAQPFNLWEPGHIPGVDGMGTVVALGDRVRHLRIGSRVCYHTNLRTNGSFSHHTVISAKAAIPVPESVTDEAAAALPCPGLTAWQAMKKAPDLKGKRVLVSGAGGSVGSILTQLLIEQGALVYATASEINHARLGHWGVVAAFDYRQSDWRQQLRQQLGSHALHAAFDMVSGEHAATLAPLLGYYGHLVCVQDRVSSSPVGAFTTCLSLHEIVLGAMHQHGSDAQWAELVLAGQGLLESVSRGALTLPPFDVSPFDALPESLMRLKRNDRALKYLIRIES</sequence>